<dbReference type="InterPro" id="IPR039561">
    <property type="entry name" value="Peptidase_M15C"/>
</dbReference>
<feature type="domain" description="Peptidase M15C" evidence="2">
    <location>
        <begin position="273"/>
        <end position="331"/>
    </location>
</feature>
<feature type="transmembrane region" description="Helical" evidence="1">
    <location>
        <begin position="143"/>
        <end position="163"/>
    </location>
</feature>
<evidence type="ECO:0000256" key="1">
    <source>
        <dbReference type="SAM" id="Phobius"/>
    </source>
</evidence>
<name>A0A1F6XFK2_9BACT</name>
<dbReference type="GO" id="GO:0008233">
    <property type="term" value="F:peptidase activity"/>
    <property type="evidence" value="ECO:0007669"/>
    <property type="project" value="InterPro"/>
</dbReference>
<proteinExistence type="predicted"/>
<organism evidence="3 4">
    <name type="scientific">Candidatus Nomurabacteria bacterium RIFCSPLOWO2_01_FULL_46_18</name>
    <dbReference type="NCBI Taxonomy" id="1801783"/>
    <lineage>
        <taxon>Bacteria</taxon>
        <taxon>Candidatus Nomuraibacteriota</taxon>
    </lineage>
</organism>
<sequence>MRKLIHSILIIIVLVGLFSYAFQLHAQELGTCTVFITPGSPSTPTFLPTTKDDCSGVWSSTPFPNSTNSSGYNLLAPLPNPEGGELSNIDVSGDNALGQYLNIIIKLAIGLAAVLAVVMIVMGGIQYMTTELVSGKEDGKRRITNAVLGLLVALGAWLILFTINPDLLKTELKIDTTTIQFVEGPEITVGEGVICGQTTVVKGQTLTSCDESQLVTVMLFGYSVRVNKAIQGEIQGINGEWANSTNPKVKNYAVTSVGGYNPRSATNSNPPIASAHAFGLSVDINPSSNPYRDAPSPCVTDMPAAFVQLFTKRGFGWGGYWITKKDAMHFSKLINEAQYTTGTCDGLKS</sequence>
<dbReference type="EMBL" id="MFVH01000001">
    <property type="protein sequence ID" value="OGI92721.1"/>
    <property type="molecule type" value="Genomic_DNA"/>
</dbReference>
<dbReference type="SUPFAM" id="SSF55166">
    <property type="entry name" value="Hedgehog/DD-peptidase"/>
    <property type="match status" value="1"/>
</dbReference>
<dbReference type="Proteomes" id="UP000179381">
    <property type="component" value="Unassembled WGS sequence"/>
</dbReference>
<evidence type="ECO:0000313" key="3">
    <source>
        <dbReference type="EMBL" id="OGI92721.1"/>
    </source>
</evidence>
<evidence type="ECO:0000313" key="4">
    <source>
        <dbReference type="Proteomes" id="UP000179381"/>
    </source>
</evidence>
<evidence type="ECO:0000259" key="2">
    <source>
        <dbReference type="Pfam" id="PF13539"/>
    </source>
</evidence>
<feature type="transmembrane region" description="Helical" evidence="1">
    <location>
        <begin position="100"/>
        <end position="122"/>
    </location>
</feature>
<keyword evidence="1" id="KW-1133">Transmembrane helix</keyword>
<protein>
    <recommendedName>
        <fullName evidence="2">Peptidase M15C domain-containing protein</fullName>
    </recommendedName>
</protein>
<dbReference type="InterPro" id="IPR009045">
    <property type="entry name" value="Zn_M74/Hedgehog-like"/>
</dbReference>
<dbReference type="Gene3D" id="3.30.1380.10">
    <property type="match status" value="1"/>
</dbReference>
<keyword evidence="1" id="KW-0472">Membrane</keyword>
<reference evidence="3 4" key="1">
    <citation type="journal article" date="2016" name="Nat. Commun.">
        <title>Thousands of microbial genomes shed light on interconnected biogeochemical processes in an aquifer system.</title>
        <authorList>
            <person name="Anantharaman K."/>
            <person name="Brown C.T."/>
            <person name="Hug L.A."/>
            <person name="Sharon I."/>
            <person name="Castelle C.J."/>
            <person name="Probst A.J."/>
            <person name="Thomas B.C."/>
            <person name="Singh A."/>
            <person name="Wilkins M.J."/>
            <person name="Karaoz U."/>
            <person name="Brodie E.L."/>
            <person name="Williams K.H."/>
            <person name="Hubbard S.S."/>
            <person name="Banfield J.F."/>
        </authorList>
    </citation>
    <scope>NUCLEOTIDE SEQUENCE [LARGE SCALE GENOMIC DNA]</scope>
</reference>
<dbReference type="Pfam" id="PF13539">
    <property type="entry name" value="Peptidase_M15_4"/>
    <property type="match status" value="1"/>
</dbReference>
<dbReference type="AlphaFoldDB" id="A0A1F6XFK2"/>
<gene>
    <name evidence="3" type="ORF">A2933_00685</name>
</gene>
<comment type="caution">
    <text evidence="3">The sequence shown here is derived from an EMBL/GenBank/DDBJ whole genome shotgun (WGS) entry which is preliminary data.</text>
</comment>
<accession>A0A1F6XFK2</accession>
<keyword evidence="1" id="KW-0812">Transmembrane</keyword>